<protein>
    <recommendedName>
        <fullName evidence="3">Peptidase S74 domain-containing protein</fullName>
    </recommendedName>
</protein>
<keyword evidence="2" id="KW-1185">Reference proteome</keyword>
<dbReference type="AlphaFoldDB" id="A0A5D4H745"/>
<reference evidence="1 2" key="1">
    <citation type="submission" date="2019-08" db="EMBL/GenBank/DDBJ databases">
        <title>Phlebobacter frassis gen. nov. sp. nov., a new member of family Sphingobacteriaceae isolated from sand fly rearing media.</title>
        <authorList>
            <person name="Kakumanu M.L."/>
            <person name="Marayati B.F."/>
            <person name="Wada-Katsumata A."/>
            <person name="Wasserberg G."/>
            <person name="Schal C."/>
            <person name="Apperson C.S."/>
            <person name="Ponnusamy L."/>
        </authorList>
    </citation>
    <scope>NUCLEOTIDE SEQUENCE [LARGE SCALE GENOMIC DNA]</scope>
    <source>
        <strain evidence="1 2">SSI9</strain>
    </source>
</reference>
<comment type="caution">
    <text evidence="1">The sequence shown here is derived from an EMBL/GenBank/DDBJ whole genome shotgun (WGS) entry which is preliminary data.</text>
</comment>
<gene>
    <name evidence="1" type="ORF">FXV77_10635</name>
</gene>
<organism evidence="1 2">
    <name type="scientific">Sphingobacterium phlebotomi</name>
    <dbReference type="NCBI Taxonomy" id="2605433"/>
    <lineage>
        <taxon>Bacteria</taxon>
        <taxon>Pseudomonadati</taxon>
        <taxon>Bacteroidota</taxon>
        <taxon>Sphingobacteriia</taxon>
        <taxon>Sphingobacteriales</taxon>
        <taxon>Sphingobacteriaceae</taxon>
        <taxon>Sphingobacterium</taxon>
    </lineage>
</organism>
<proteinExistence type="predicted"/>
<evidence type="ECO:0000313" key="2">
    <source>
        <dbReference type="Proteomes" id="UP000322362"/>
    </source>
</evidence>
<evidence type="ECO:0000313" key="1">
    <source>
        <dbReference type="EMBL" id="TYR36354.1"/>
    </source>
</evidence>
<name>A0A5D4H745_9SPHI</name>
<sequence length="208" mass="23157">MKLLQLLTAVVAFFMLTFVPSIVYGQTTYTGVFRSPTNTSTYHQFIREGSGAAVYINQVATNQPILRLSSGTATANQNVVMTVQNDGSVGIGTISPQAKLAVNGNILAKEIKIKTDISVPDYVFEDTYDLPSLSSIERYVKVHKHLPEVPSAKDIEKDGLDLAEMNLLLLKKVEELTLHLIEKEKEVTDLKNGMLKVEERIYRLENKN</sequence>
<dbReference type="Proteomes" id="UP000322362">
    <property type="component" value="Unassembled WGS sequence"/>
</dbReference>
<accession>A0A5D4H745</accession>
<dbReference type="RefSeq" id="WP_148919205.1">
    <property type="nucleotide sequence ID" value="NZ_VTAV01000005.1"/>
</dbReference>
<dbReference type="EMBL" id="VTAV01000005">
    <property type="protein sequence ID" value="TYR36354.1"/>
    <property type="molecule type" value="Genomic_DNA"/>
</dbReference>
<evidence type="ECO:0008006" key="3">
    <source>
        <dbReference type="Google" id="ProtNLM"/>
    </source>
</evidence>